<evidence type="ECO:0000256" key="1">
    <source>
        <dbReference type="SAM" id="MobiDB-lite"/>
    </source>
</evidence>
<sequence length="98" mass="10893">VRVQSSLWKIGTRASHPLPRTLARLFTSAAAAAAKKKKDDLRRQLPPVPLLPQPEGRRVLRQEENGRAEAEGPEVQGQREQACNERMSVARTVRACKA</sequence>
<keyword evidence="3" id="KW-1185">Reference proteome</keyword>
<proteinExistence type="predicted"/>
<reference evidence="3" key="1">
    <citation type="journal article" date="2013" name="Nature">
        <title>Draft genome of the wheat A-genome progenitor Triticum urartu.</title>
        <authorList>
            <person name="Ling H.Q."/>
            <person name="Zhao S."/>
            <person name="Liu D."/>
            <person name="Wang J."/>
            <person name="Sun H."/>
            <person name="Zhang C."/>
            <person name="Fan H."/>
            <person name="Li D."/>
            <person name="Dong L."/>
            <person name="Tao Y."/>
            <person name="Gao C."/>
            <person name="Wu H."/>
            <person name="Li Y."/>
            <person name="Cui Y."/>
            <person name="Guo X."/>
            <person name="Zheng S."/>
            <person name="Wang B."/>
            <person name="Yu K."/>
            <person name="Liang Q."/>
            <person name="Yang W."/>
            <person name="Lou X."/>
            <person name="Chen J."/>
            <person name="Feng M."/>
            <person name="Jian J."/>
            <person name="Zhang X."/>
            <person name="Luo G."/>
            <person name="Jiang Y."/>
            <person name="Liu J."/>
            <person name="Wang Z."/>
            <person name="Sha Y."/>
            <person name="Zhang B."/>
            <person name="Wu H."/>
            <person name="Tang D."/>
            <person name="Shen Q."/>
            <person name="Xue P."/>
            <person name="Zou S."/>
            <person name="Wang X."/>
            <person name="Liu X."/>
            <person name="Wang F."/>
            <person name="Yang Y."/>
            <person name="An X."/>
            <person name="Dong Z."/>
            <person name="Zhang K."/>
            <person name="Zhang X."/>
            <person name="Luo M.C."/>
            <person name="Dvorak J."/>
            <person name="Tong Y."/>
            <person name="Wang J."/>
            <person name="Yang H."/>
            <person name="Li Z."/>
            <person name="Wang D."/>
            <person name="Zhang A."/>
            <person name="Wang J."/>
        </authorList>
    </citation>
    <scope>NUCLEOTIDE SEQUENCE</scope>
    <source>
        <strain evidence="3">cv. G1812</strain>
    </source>
</reference>
<evidence type="ECO:0000313" key="2">
    <source>
        <dbReference type="EnsemblPlants" id="TuG1812G0200004909.01.T01"/>
    </source>
</evidence>
<protein>
    <submittedName>
        <fullName evidence="2">Uncharacterized protein</fullName>
    </submittedName>
</protein>
<feature type="region of interest" description="Disordered" evidence="1">
    <location>
        <begin position="36"/>
        <end position="83"/>
    </location>
</feature>
<accession>A0A8R7PJT7</accession>
<reference evidence="2" key="3">
    <citation type="submission" date="2022-06" db="UniProtKB">
        <authorList>
            <consortium name="EnsemblPlants"/>
        </authorList>
    </citation>
    <scope>IDENTIFICATION</scope>
</reference>
<dbReference type="Gramene" id="TuG1812G0200004909.01.T01">
    <property type="protein sequence ID" value="TuG1812G0200004909.01.T01"/>
    <property type="gene ID" value="TuG1812G0200004909.01"/>
</dbReference>
<dbReference type="EnsemblPlants" id="TuG1812G0200004909.01.T01">
    <property type="protein sequence ID" value="TuG1812G0200004909.01.T01"/>
    <property type="gene ID" value="TuG1812G0200004909.01"/>
</dbReference>
<dbReference type="AlphaFoldDB" id="A0A8R7PJT7"/>
<dbReference type="Proteomes" id="UP000015106">
    <property type="component" value="Chromosome 2"/>
</dbReference>
<evidence type="ECO:0000313" key="3">
    <source>
        <dbReference type="Proteomes" id="UP000015106"/>
    </source>
</evidence>
<name>A0A8R7PJT7_TRIUA</name>
<reference evidence="2" key="2">
    <citation type="submission" date="2018-03" db="EMBL/GenBank/DDBJ databases">
        <title>The Triticum urartu genome reveals the dynamic nature of wheat genome evolution.</title>
        <authorList>
            <person name="Ling H."/>
            <person name="Ma B."/>
            <person name="Shi X."/>
            <person name="Liu H."/>
            <person name="Dong L."/>
            <person name="Sun H."/>
            <person name="Cao Y."/>
            <person name="Gao Q."/>
            <person name="Zheng S."/>
            <person name="Li Y."/>
            <person name="Yu Y."/>
            <person name="Du H."/>
            <person name="Qi M."/>
            <person name="Li Y."/>
            <person name="Yu H."/>
            <person name="Cui Y."/>
            <person name="Wang N."/>
            <person name="Chen C."/>
            <person name="Wu H."/>
            <person name="Zhao Y."/>
            <person name="Zhang J."/>
            <person name="Li Y."/>
            <person name="Zhou W."/>
            <person name="Zhang B."/>
            <person name="Hu W."/>
            <person name="Eijk M."/>
            <person name="Tang J."/>
            <person name="Witsenboer H."/>
            <person name="Zhao S."/>
            <person name="Li Z."/>
            <person name="Zhang A."/>
            <person name="Wang D."/>
            <person name="Liang C."/>
        </authorList>
    </citation>
    <scope>NUCLEOTIDE SEQUENCE [LARGE SCALE GENOMIC DNA]</scope>
    <source>
        <strain evidence="2">cv. G1812</strain>
    </source>
</reference>
<feature type="compositionally biased region" description="Basic and acidic residues" evidence="1">
    <location>
        <begin position="55"/>
        <end position="70"/>
    </location>
</feature>
<organism evidence="2 3">
    <name type="scientific">Triticum urartu</name>
    <name type="common">Red wild einkorn</name>
    <name type="synonym">Crithodium urartu</name>
    <dbReference type="NCBI Taxonomy" id="4572"/>
    <lineage>
        <taxon>Eukaryota</taxon>
        <taxon>Viridiplantae</taxon>
        <taxon>Streptophyta</taxon>
        <taxon>Embryophyta</taxon>
        <taxon>Tracheophyta</taxon>
        <taxon>Spermatophyta</taxon>
        <taxon>Magnoliopsida</taxon>
        <taxon>Liliopsida</taxon>
        <taxon>Poales</taxon>
        <taxon>Poaceae</taxon>
        <taxon>BOP clade</taxon>
        <taxon>Pooideae</taxon>
        <taxon>Triticodae</taxon>
        <taxon>Triticeae</taxon>
        <taxon>Triticinae</taxon>
        <taxon>Triticum</taxon>
    </lineage>
</organism>